<evidence type="ECO:0000256" key="1">
    <source>
        <dbReference type="SAM" id="MobiDB-lite"/>
    </source>
</evidence>
<sequence length="119" mass="12588">MSDLAAAPPNPSPSASASKPSTGSNTPGTTPTDTATATPRPGPHLPNLTDVTVLLGSKKEKAEEDQYARSHEMEQLAKLRAQMKAKKDELVSPYTILSFINSSLEKDANAIDNKTTPKA</sequence>
<evidence type="ECO:0000313" key="3">
    <source>
        <dbReference type="Proteomes" id="UP000283269"/>
    </source>
</evidence>
<dbReference type="OrthoDB" id="5532350at2759"/>
<comment type="caution">
    <text evidence="2">The sequence shown here is derived from an EMBL/GenBank/DDBJ whole genome shotgun (WGS) entry which is preliminary data.</text>
</comment>
<keyword evidence="3" id="KW-1185">Reference proteome</keyword>
<evidence type="ECO:0000313" key="2">
    <source>
        <dbReference type="EMBL" id="PPQ83930.1"/>
    </source>
</evidence>
<feature type="region of interest" description="Disordered" evidence="1">
    <location>
        <begin position="1"/>
        <end position="49"/>
    </location>
</feature>
<gene>
    <name evidence="2" type="ORF">CVT25_000675</name>
</gene>
<name>A0A409WZJ7_PSICY</name>
<proteinExistence type="predicted"/>
<dbReference type="AlphaFoldDB" id="A0A409WZJ7"/>
<dbReference type="Proteomes" id="UP000283269">
    <property type="component" value="Unassembled WGS sequence"/>
</dbReference>
<dbReference type="EMBL" id="NHYD01002950">
    <property type="protein sequence ID" value="PPQ83930.1"/>
    <property type="molecule type" value="Genomic_DNA"/>
</dbReference>
<reference evidence="2 3" key="1">
    <citation type="journal article" date="2018" name="Evol. Lett.">
        <title>Horizontal gene cluster transfer increased hallucinogenic mushroom diversity.</title>
        <authorList>
            <person name="Reynolds H.T."/>
            <person name="Vijayakumar V."/>
            <person name="Gluck-Thaler E."/>
            <person name="Korotkin H.B."/>
            <person name="Matheny P.B."/>
            <person name="Slot J.C."/>
        </authorList>
    </citation>
    <scope>NUCLEOTIDE SEQUENCE [LARGE SCALE GENOMIC DNA]</scope>
    <source>
        <strain evidence="2 3">2631</strain>
    </source>
</reference>
<dbReference type="InParanoid" id="A0A409WZJ7"/>
<dbReference type="Gene3D" id="1.20.5.500">
    <property type="entry name" value="Single helix bin"/>
    <property type="match status" value="1"/>
</dbReference>
<organism evidence="2 3">
    <name type="scientific">Psilocybe cyanescens</name>
    <dbReference type="NCBI Taxonomy" id="93625"/>
    <lineage>
        <taxon>Eukaryota</taxon>
        <taxon>Fungi</taxon>
        <taxon>Dikarya</taxon>
        <taxon>Basidiomycota</taxon>
        <taxon>Agaricomycotina</taxon>
        <taxon>Agaricomycetes</taxon>
        <taxon>Agaricomycetidae</taxon>
        <taxon>Agaricales</taxon>
        <taxon>Agaricineae</taxon>
        <taxon>Strophariaceae</taxon>
        <taxon>Psilocybe</taxon>
    </lineage>
</organism>
<protein>
    <submittedName>
        <fullName evidence="2">Uncharacterized protein</fullName>
    </submittedName>
</protein>
<accession>A0A409WZJ7</accession>
<feature type="compositionally biased region" description="Low complexity" evidence="1">
    <location>
        <begin position="13"/>
        <end position="39"/>
    </location>
</feature>